<keyword evidence="4" id="KW-0325">Glycoprotein</keyword>
<dbReference type="Pfam" id="PF00657">
    <property type="entry name" value="Lipase_GDSL"/>
    <property type="match status" value="1"/>
</dbReference>
<comment type="similarity">
    <text evidence="1">Belongs to the 'GDSL' lipolytic enzyme family.</text>
</comment>
<feature type="non-terminal residue" evidence="6">
    <location>
        <position position="1"/>
    </location>
</feature>
<sequence length="363" mass="40097">MNHLLILLFTCCIPYLSNGIEFNYPAVFNFGDSNSDTGDLVAGVGDNLDPPNGQTYFKGPSGRFCDGRLIVDFLIDAMDLPFLNAYLEALGVPNFRKGCNFAAAGSTILPPTPNSVSPFSFGIQVAQFFRFKSRVLQLQSKSRRFNKYLPDEDYFSQGLYMFDIGQNDLAGSFYSKSYDQIVASIPLVLIEFEAGIKKLYDQGARNFWVHNTGPLGCLPQNIAKFGTDPSKLDALGCVAAHNKASNIFNLQLHALVTKLQAQYLDANITHIDIFTIKSNLIANFSKYGPPLNYNSQVACGQTKTINGSSITTTVCNDTTEYVNWDGIHYTEAANQHIASQILTGKFSDPPFADKMPFLLNLKF</sequence>
<gene>
    <name evidence="6" type="ORF">Ccrd_005892</name>
</gene>
<dbReference type="GO" id="GO:0016788">
    <property type="term" value="F:hydrolase activity, acting on ester bonds"/>
    <property type="evidence" value="ECO:0007669"/>
    <property type="project" value="InterPro"/>
</dbReference>
<evidence type="ECO:0000256" key="1">
    <source>
        <dbReference type="ARBA" id="ARBA00008668"/>
    </source>
</evidence>
<evidence type="ECO:0000313" key="7">
    <source>
        <dbReference type="Proteomes" id="UP000243975"/>
    </source>
</evidence>
<feature type="chain" id="PRO_5007118862" evidence="5">
    <location>
        <begin position="20"/>
        <end position="363"/>
    </location>
</feature>
<evidence type="ECO:0000256" key="3">
    <source>
        <dbReference type="ARBA" id="ARBA00022801"/>
    </source>
</evidence>
<dbReference type="InterPro" id="IPR001087">
    <property type="entry name" value="GDSL"/>
</dbReference>
<dbReference type="InterPro" id="IPR035669">
    <property type="entry name" value="SGNH_plant_lipase-like"/>
</dbReference>
<dbReference type="CDD" id="cd01837">
    <property type="entry name" value="SGNH_plant_lipase_like"/>
    <property type="match status" value="1"/>
</dbReference>
<accession>A0A103XJT1</accession>
<feature type="signal peptide" evidence="5">
    <location>
        <begin position="1"/>
        <end position="19"/>
    </location>
</feature>
<keyword evidence="7" id="KW-1185">Reference proteome</keyword>
<protein>
    <submittedName>
        <fullName evidence="6">Lipase, GDSL</fullName>
    </submittedName>
</protein>
<reference evidence="6 7" key="1">
    <citation type="journal article" date="2016" name="Sci. Rep.">
        <title>The genome sequence of the outbreeding globe artichoke constructed de novo incorporating a phase-aware low-pass sequencing strategy of F1 progeny.</title>
        <authorList>
            <person name="Scaglione D."/>
            <person name="Reyes-Chin-Wo S."/>
            <person name="Acquadro A."/>
            <person name="Froenicke L."/>
            <person name="Portis E."/>
            <person name="Beitel C."/>
            <person name="Tirone M."/>
            <person name="Mauro R."/>
            <person name="Lo Monaco A."/>
            <person name="Mauromicale G."/>
            <person name="Faccioli P."/>
            <person name="Cattivelli L."/>
            <person name="Rieseberg L."/>
            <person name="Michelmore R."/>
            <person name="Lanteri S."/>
        </authorList>
    </citation>
    <scope>NUCLEOTIDE SEQUENCE [LARGE SCALE GENOMIC DNA]</scope>
    <source>
        <strain evidence="6">2C</strain>
    </source>
</reference>
<dbReference type="Proteomes" id="UP000243975">
    <property type="component" value="Unassembled WGS sequence"/>
</dbReference>
<evidence type="ECO:0000256" key="2">
    <source>
        <dbReference type="ARBA" id="ARBA00022729"/>
    </source>
</evidence>
<dbReference type="OMA" id="KACNDST"/>
<keyword evidence="2 5" id="KW-0732">Signal</keyword>
<dbReference type="InterPro" id="IPR036514">
    <property type="entry name" value="SGNH_hydro_sf"/>
</dbReference>
<proteinExistence type="inferred from homology"/>
<dbReference type="Gramene" id="KVH92075">
    <property type="protein sequence ID" value="KVH92075"/>
    <property type="gene ID" value="Ccrd_005892"/>
</dbReference>
<evidence type="ECO:0000256" key="4">
    <source>
        <dbReference type="ARBA" id="ARBA00023180"/>
    </source>
</evidence>
<evidence type="ECO:0000313" key="6">
    <source>
        <dbReference type="EMBL" id="KVH92075.1"/>
    </source>
</evidence>
<dbReference type="AlphaFoldDB" id="A0A103XJT1"/>
<dbReference type="STRING" id="59895.A0A103XJT1"/>
<dbReference type="PANTHER" id="PTHR22835">
    <property type="entry name" value="ZINC FINGER FYVE DOMAIN CONTAINING PROTEIN"/>
    <property type="match status" value="1"/>
</dbReference>
<comment type="caution">
    <text evidence="6">The sequence shown here is derived from an EMBL/GenBank/DDBJ whole genome shotgun (WGS) entry which is preliminary data.</text>
</comment>
<organism evidence="6 7">
    <name type="scientific">Cynara cardunculus var. scolymus</name>
    <name type="common">Globe artichoke</name>
    <name type="synonym">Cynara scolymus</name>
    <dbReference type="NCBI Taxonomy" id="59895"/>
    <lineage>
        <taxon>Eukaryota</taxon>
        <taxon>Viridiplantae</taxon>
        <taxon>Streptophyta</taxon>
        <taxon>Embryophyta</taxon>
        <taxon>Tracheophyta</taxon>
        <taxon>Spermatophyta</taxon>
        <taxon>Magnoliopsida</taxon>
        <taxon>eudicotyledons</taxon>
        <taxon>Gunneridae</taxon>
        <taxon>Pentapetalae</taxon>
        <taxon>asterids</taxon>
        <taxon>campanulids</taxon>
        <taxon>Asterales</taxon>
        <taxon>Asteraceae</taxon>
        <taxon>Carduoideae</taxon>
        <taxon>Cardueae</taxon>
        <taxon>Carduinae</taxon>
        <taxon>Cynara</taxon>
    </lineage>
</organism>
<name>A0A103XJT1_CYNCS</name>
<evidence type="ECO:0000256" key="5">
    <source>
        <dbReference type="SAM" id="SignalP"/>
    </source>
</evidence>
<dbReference type="PANTHER" id="PTHR22835:SF536">
    <property type="entry name" value="OS05G0401000 PROTEIN"/>
    <property type="match status" value="1"/>
</dbReference>
<keyword evidence="3" id="KW-0378">Hydrolase</keyword>
<dbReference type="Gene3D" id="3.40.50.1110">
    <property type="entry name" value="SGNH hydrolase"/>
    <property type="match status" value="1"/>
</dbReference>
<dbReference type="EMBL" id="LEKV01004862">
    <property type="protein sequence ID" value="KVH92075.1"/>
    <property type="molecule type" value="Genomic_DNA"/>
</dbReference>